<feature type="region of interest" description="Disordered" evidence="8">
    <location>
        <begin position="1353"/>
        <end position="1376"/>
    </location>
</feature>
<feature type="domain" description="C2H2-type" evidence="9">
    <location>
        <begin position="988"/>
        <end position="1017"/>
    </location>
</feature>
<evidence type="ECO:0000256" key="4">
    <source>
        <dbReference type="ARBA" id="ARBA00022833"/>
    </source>
</evidence>
<dbReference type="PROSITE" id="PS50157">
    <property type="entry name" value="ZINC_FINGER_C2H2_2"/>
    <property type="match status" value="1"/>
</dbReference>
<keyword evidence="1" id="KW-0479">Metal-binding</keyword>
<keyword evidence="5" id="KW-0539">Nucleus</keyword>
<evidence type="ECO:0000313" key="10">
    <source>
        <dbReference type="EMBL" id="CAG7837412.1"/>
    </source>
</evidence>
<evidence type="ECO:0000259" key="9">
    <source>
        <dbReference type="PROSITE" id="PS50157"/>
    </source>
</evidence>
<evidence type="ECO:0000256" key="6">
    <source>
        <dbReference type="ARBA" id="ARBA00037948"/>
    </source>
</evidence>
<organism evidence="10 11">
    <name type="scientific">Allacma fusca</name>
    <dbReference type="NCBI Taxonomy" id="39272"/>
    <lineage>
        <taxon>Eukaryota</taxon>
        <taxon>Metazoa</taxon>
        <taxon>Ecdysozoa</taxon>
        <taxon>Arthropoda</taxon>
        <taxon>Hexapoda</taxon>
        <taxon>Collembola</taxon>
        <taxon>Symphypleona</taxon>
        <taxon>Sminthuridae</taxon>
        <taxon>Allacma</taxon>
    </lineage>
</organism>
<evidence type="ECO:0000256" key="2">
    <source>
        <dbReference type="ARBA" id="ARBA00022737"/>
    </source>
</evidence>
<evidence type="ECO:0000256" key="8">
    <source>
        <dbReference type="SAM" id="MobiDB-lite"/>
    </source>
</evidence>
<comment type="similarity">
    <text evidence="6">Belongs to the snail C2H2-type zinc-finger protein family.</text>
</comment>
<dbReference type="InterPro" id="IPR057618">
    <property type="entry name" value="Znf_POGZ/Z280C-D-like"/>
</dbReference>
<feature type="region of interest" description="Disordered" evidence="8">
    <location>
        <begin position="1"/>
        <end position="26"/>
    </location>
</feature>
<dbReference type="Pfam" id="PF25429">
    <property type="entry name" value="zf-POGZ"/>
    <property type="match status" value="1"/>
</dbReference>
<evidence type="ECO:0000256" key="3">
    <source>
        <dbReference type="ARBA" id="ARBA00022771"/>
    </source>
</evidence>
<dbReference type="GO" id="GO:0008270">
    <property type="term" value="F:zinc ion binding"/>
    <property type="evidence" value="ECO:0007669"/>
    <property type="project" value="UniProtKB-KW"/>
</dbReference>
<keyword evidence="3 7" id="KW-0863">Zinc-finger</keyword>
<dbReference type="InterPro" id="IPR013087">
    <property type="entry name" value="Znf_C2H2_type"/>
</dbReference>
<dbReference type="OrthoDB" id="10032537at2759"/>
<protein>
    <recommendedName>
        <fullName evidence="9">C2H2-type domain-containing protein</fullName>
    </recommendedName>
</protein>
<dbReference type="PANTHER" id="PTHR24388">
    <property type="entry name" value="ZINC FINGER PROTEIN"/>
    <property type="match status" value="1"/>
</dbReference>
<dbReference type="PROSITE" id="PS00028">
    <property type="entry name" value="ZINC_FINGER_C2H2_1"/>
    <property type="match status" value="2"/>
</dbReference>
<reference evidence="10" key="1">
    <citation type="submission" date="2021-06" db="EMBL/GenBank/DDBJ databases">
        <authorList>
            <person name="Hodson N. C."/>
            <person name="Mongue J. A."/>
            <person name="Jaron S. K."/>
        </authorList>
    </citation>
    <scope>NUCLEOTIDE SEQUENCE</scope>
</reference>
<dbReference type="GO" id="GO:0000981">
    <property type="term" value="F:DNA-binding transcription factor activity, RNA polymerase II-specific"/>
    <property type="evidence" value="ECO:0007669"/>
    <property type="project" value="TreeGrafter"/>
</dbReference>
<proteinExistence type="inferred from homology"/>
<evidence type="ECO:0000256" key="5">
    <source>
        <dbReference type="ARBA" id="ARBA00023242"/>
    </source>
</evidence>
<feature type="compositionally biased region" description="Basic and acidic residues" evidence="8">
    <location>
        <begin position="1366"/>
        <end position="1376"/>
    </location>
</feature>
<dbReference type="PANTHER" id="PTHR24388:SF90">
    <property type="entry name" value="C2H2-TYPE DOMAIN-CONTAINING PROTEIN"/>
    <property type="match status" value="1"/>
</dbReference>
<keyword evidence="11" id="KW-1185">Reference proteome</keyword>
<evidence type="ECO:0000313" key="11">
    <source>
        <dbReference type="Proteomes" id="UP000708208"/>
    </source>
</evidence>
<feature type="region of interest" description="Disordered" evidence="8">
    <location>
        <begin position="357"/>
        <end position="382"/>
    </location>
</feature>
<dbReference type="GO" id="GO:0000978">
    <property type="term" value="F:RNA polymerase II cis-regulatory region sequence-specific DNA binding"/>
    <property type="evidence" value="ECO:0007669"/>
    <property type="project" value="TreeGrafter"/>
</dbReference>
<evidence type="ECO:0000256" key="7">
    <source>
        <dbReference type="PROSITE-ProRule" id="PRU00042"/>
    </source>
</evidence>
<accession>A0A8J2LVK3</accession>
<dbReference type="EMBL" id="CAJVCH010571396">
    <property type="protein sequence ID" value="CAG7837412.1"/>
    <property type="molecule type" value="Genomic_DNA"/>
</dbReference>
<comment type="caution">
    <text evidence="10">The sequence shown here is derived from an EMBL/GenBank/DDBJ whole genome shotgun (WGS) entry which is preliminary data.</text>
</comment>
<name>A0A8J2LVK3_9HEXA</name>
<keyword evidence="2" id="KW-0677">Repeat</keyword>
<keyword evidence="4" id="KW-0862">Zinc</keyword>
<dbReference type="SMART" id="SM00355">
    <property type="entry name" value="ZnF_C2H2"/>
    <property type="match status" value="7"/>
</dbReference>
<sequence length="1376" mass="152320">MGALRTETRDKMRESECQGKRGGGTRREVGIGEIVAKRKMAHVGGTPMGIENGAGCPVQIPTLSFYLGWHLLGEDITNSELDNLSSFTMDDDDGDLQISEVVEGHPLDLQVWDEELSEVQKSSFEAQKQCYEKYKVLRKDVKERKRTSTCELWTRKGVKSTATFTNPMQRVQLAQKTSFPVVISSMSTSQPQTIITGRINCAPVTSVSTVYTRPQISTVRAVRPANMIDSNQSMSQPMSAVLHRNALQQQHSVQNAPIRATSVVPVQQFQNLLFDTNSGLLIMPTGQGGMNQQVAIRGPVVRQPTVSVQSNRPQVPRAPAPMVATTRMVNAGPNAPGRQTQQVMASAVKRVYTANPGSAAAKSSGTLQLKSNTNSSIPPKSASAMLSQQTLSTLLQSRSATATPKTAPTFNRQEPKIGVKAGAVRLTVAPSGASNGVHSNEDTKSFGKPPTVSITKVNNNVAEKNNLSNGLEKATIMNGSSDTNNNTSNSKTFPSLVVNVKPCLHDKPPRHEINLSRAELDQVVKNALVFAPSRFTEWLMQKGLLRLEHKCFLHKGEDGLPVQFKLGMYSDKDKEPFSGGYVWISDCCSGRQIPVYEGSIFDSSHHPPTTLLKLIYHWACQTSAANVLNWCKVSGSYLKNFYTLLRSVCVGALHELCPKMGGQGKYVEIGIITLGTTLTVASGKKQVKIEILGVFDPESKVIRMKLINPAQPSSSATEASKTRGVQILSPLNIWVEKASTLLIDGSIEQDLLLEMGFKNLVQCQSPNDEDYDPNAPTNVNVMNYLKHVVPKMFQNTLCVLSKSLIQQFLDELSWREKWGKTPSGAFDNILEHIKTMTNWDFGPNSNLVAWLNKISMNPFQDWSYTRALAVPTGIDLLPESIRRGDTMPSLSAQVPEAVQSDPNGLAARLAAASHLRNASKPPVLLPQVPTLMSNGPLKRKTDTASPLNTFNVADYFLKTPKTIVLESYYYAELPGIRKDVSGEFPQNVKCPLCSKPFFSNVEVYRHIYSHVHAIGRAPSTINFCSYCLKDVSTASLPLHIEDCHKMGEGFVCRICQERFTSENAFVIHMWENHCEADTPYTCELCDYKSSFQYQVIDHYNQVHKGSDSVLCPLCLKMLSAKSYICLKQITVHIQTHQMRKGKKCPHCCLVFFGDLEYRHHILEGAHKSRPINSRKIIYYSPEDKTGILMAKPPNLTRAILQPPNKKPRPGPVDQIKKALSNTKVSTTSIADNMYKIREHCVSMHDVGARGCLECQTSIERSEHFPGYMSCIKCRFSTCCKSAMQSHHATAHPMFGSGRKVSSIKVVSTEMMKSPLLCQCGFESINPNRLARHLALCDKTTAFPLDWEEQLKKRAGLPPPEPLTPLDHLEMMRDPSR</sequence>
<feature type="compositionally biased region" description="Polar residues" evidence="8">
    <location>
        <begin position="361"/>
        <end position="378"/>
    </location>
</feature>
<evidence type="ECO:0000256" key="1">
    <source>
        <dbReference type="ARBA" id="ARBA00022723"/>
    </source>
</evidence>
<gene>
    <name evidence="10" type="ORF">AFUS01_LOCUS46530</name>
</gene>
<feature type="compositionally biased region" description="Polar residues" evidence="8">
    <location>
        <begin position="452"/>
        <end position="469"/>
    </location>
</feature>
<dbReference type="InterPro" id="IPR050527">
    <property type="entry name" value="Snail/Krueppel_Znf"/>
</dbReference>
<feature type="region of interest" description="Disordered" evidence="8">
    <location>
        <begin position="430"/>
        <end position="469"/>
    </location>
</feature>
<dbReference type="Proteomes" id="UP000708208">
    <property type="component" value="Unassembled WGS sequence"/>
</dbReference>